<name>A0AAD9AD69_9PEZI</name>
<sequence>MIRSQLEPSRRRRPHAASFSSLLLLCTTGRNRRMTVAEPRSSRSSGASRLTVCDLPVSTRWLFPPPSDRITSMSERKRSCKTRLEGRHPEAIVHPARRSSLT</sequence>
<feature type="compositionally biased region" description="Basic and acidic residues" evidence="1">
    <location>
        <begin position="74"/>
        <end position="91"/>
    </location>
</feature>
<keyword evidence="3" id="KW-1185">Reference proteome</keyword>
<reference evidence="2" key="1">
    <citation type="submission" date="2023-01" db="EMBL/GenBank/DDBJ databases">
        <title>Colletotrichum chrysophilum M932 genome sequence.</title>
        <authorList>
            <person name="Baroncelli R."/>
        </authorList>
    </citation>
    <scope>NUCLEOTIDE SEQUENCE</scope>
    <source>
        <strain evidence="2">M932</strain>
    </source>
</reference>
<proteinExistence type="predicted"/>
<protein>
    <submittedName>
        <fullName evidence="2">Uncharacterized protein</fullName>
    </submittedName>
</protein>
<accession>A0AAD9AD69</accession>
<dbReference type="AlphaFoldDB" id="A0AAD9AD69"/>
<evidence type="ECO:0000256" key="1">
    <source>
        <dbReference type="SAM" id="MobiDB-lite"/>
    </source>
</evidence>
<comment type="caution">
    <text evidence="2">The sequence shown here is derived from an EMBL/GenBank/DDBJ whole genome shotgun (WGS) entry which is preliminary data.</text>
</comment>
<organism evidence="2 3">
    <name type="scientific">Colletotrichum chrysophilum</name>
    <dbReference type="NCBI Taxonomy" id="1836956"/>
    <lineage>
        <taxon>Eukaryota</taxon>
        <taxon>Fungi</taxon>
        <taxon>Dikarya</taxon>
        <taxon>Ascomycota</taxon>
        <taxon>Pezizomycotina</taxon>
        <taxon>Sordariomycetes</taxon>
        <taxon>Hypocreomycetidae</taxon>
        <taxon>Glomerellales</taxon>
        <taxon>Glomerellaceae</taxon>
        <taxon>Colletotrichum</taxon>
        <taxon>Colletotrichum gloeosporioides species complex</taxon>
    </lineage>
</organism>
<dbReference type="EMBL" id="JAQOWY010000364">
    <property type="protein sequence ID" value="KAK1843319.1"/>
    <property type="molecule type" value="Genomic_DNA"/>
</dbReference>
<gene>
    <name evidence="2" type="ORF">CCHR01_14045</name>
</gene>
<evidence type="ECO:0000313" key="2">
    <source>
        <dbReference type="EMBL" id="KAK1843319.1"/>
    </source>
</evidence>
<dbReference type="Proteomes" id="UP001243330">
    <property type="component" value="Unassembled WGS sequence"/>
</dbReference>
<feature type="region of interest" description="Disordered" evidence="1">
    <location>
        <begin position="66"/>
        <end position="102"/>
    </location>
</feature>
<evidence type="ECO:0000313" key="3">
    <source>
        <dbReference type="Proteomes" id="UP001243330"/>
    </source>
</evidence>